<dbReference type="AlphaFoldDB" id="A0A0H3J5W3"/>
<organism evidence="2 5">
    <name type="scientific">Clostridium pasteurianum DSM 525 = ATCC 6013</name>
    <dbReference type="NCBI Taxonomy" id="1262449"/>
    <lineage>
        <taxon>Bacteria</taxon>
        <taxon>Bacillati</taxon>
        <taxon>Bacillota</taxon>
        <taxon>Clostridia</taxon>
        <taxon>Eubacteriales</taxon>
        <taxon>Clostridiaceae</taxon>
        <taxon>Clostridium</taxon>
    </lineage>
</organism>
<dbReference type="Proteomes" id="UP000030905">
    <property type="component" value="Chromosome"/>
</dbReference>
<dbReference type="PANTHER" id="PTHR45138:SF9">
    <property type="entry name" value="DIGUANYLATE CYCLASE DGCM-RELATED"/>
    <property type="match status" value="1"/>
</dbReference>
<dbReference type="FunFam" id="3.30.70.270:FF:000001">
    <property type="entry name" value="Diguanylate cyclase domain protein"/>
    <property type="match status" value="1"/>
</dbReference>
<keyword evidence="5" id="KW-1185">Reference proteome</keyword>
<dbReference type="KEGG" id="cpat:CLPA_c33400"/>
<reference evidence="3 4" key="3">
    <citation type="journal article" name="Genome Announc.">
        <title>Improved Draft Genome Sequence of Clostridium pasteurianum Strain ATCC 6013 (DSM 525) Using a Hybrid Next-Generation Sequencing Approach.</title>
        <authorList>
            <person name="Pyne M.E."/>
            <person name="Utturkar S."/>
            <person name="Brown S.D."/>
            <person name="Moo-Young M."/>
            <person name="Chung D.A."/>
            <person name="Chou C.P."/>
        </authorList>
    </citation>
    <scope>NUCLEOTIDE SEQUENCE [LARGE SCALE GENOMIC DNA]</scope>
    <source>
        <strain evidence="3 4">ATCC 6013</strain>
    </source>
</reference>
<reference evidence="3" key="2">
    <citation type="submission" date="2015-10" db="EMBL/GenBank/DDBJ databases">
        <title>Improved Draft Genome Sequence of Clostridium pasteurianum Strain ATCC 6013 (DSM 525) Using a Hybrid Next-Generation Sequencing Approach.</title>
        <authorList>
            <person name="Pyne M.E."/>
            <person name="Utturkar S.M."/>
            <person name="Brown S.D."/>
            <person name="Moo-Young M."/>
            <person name="Chung D.A."/>
            <person name="Chou P.C."/>
        </authorList>
    </citation>
    <scope>NUCLEOTIDE SEQUENCE</scope>
    <source>
        <strain evidence="3">ATCC 6013</strain>
    </source>
</reference>
<dbReference type="eggNOG" id="COG3706">
    <property type="taxonomic scope" value="Bacteria"/>
</dbReference>
<evidence type="ECO:0000259" key="1">
    <source>
        <dbReference type="PROSITE" id="PS50887"/>
    </source>
</evidence>
<dbReference type="PANTHER" id="PTHR45138">
    <property type="entry name" value="REGULATORY COMPONENTS OF SENSORY TRANSDUCTION SYSTEM"/>
    <property type="match status" value="1"/>
</dbReference>
<name>A0A0H3J5W3_CLOPA</name>
<dbReference type="SMART" id="SM00267">
    <property type="entry name" value="GGDEF"/>
    <property type="match status" value="1"/>
</dbReference>
<dbReference type="EMBL" id="JPGY02000001">
    <property type="protein sequence ID" value="KRU14581.1"/>
    <property type="molecule type" value="Genomic_DNA"/>
</dbReference>
<protein>
    <submittedName>
        <fullName evidence="3">Diguanylate cyclase</fullName>
    </submittedName>
    <submittedName>
        <fullName evidence="2">Phytochrome-like protein Cph2</fullName>
    </submittedName>
</protein>
<evidence type="ECO:0000313" key="3">
    <source>
        <dbReference type="EMBL" id="KRU14581.1"/>
    </source>
</evidence>
<dbReference type="EMBL" id="CP009268">
    <property type="protein sequence ID" value="AJA53394.1"/>
    <property type="molecule type" value="Genomic_DNA"/>
</dbReference>
<evidence type="ECO:0000313" key="4">
    <source>
        <dbReference type="Proteomes" id="UP000028042"/>
    </source>
</evidence>
<dbReference type="PATRIC" id="fig|1262449.3.peg.3019"/>
<accession>A0A0H3J5W3</accession>
<evidence type="ECO:0000313" key="5">
    <source>
        <dbReference type="Proteomes" id="UP000030905"/>
    </source>
</evidence>
<dbReference type="NCBIfam" id="TIGR00254">
    <property type="entry name" value="GGDEF"/>
    <property type="match status" value="1"/>
</dbReference>
<sequence>MNIQWDLAKKNKYNLSLILLDVDCFKQYNDNYGHVQGDKCLSLIGSALSNYIDKKYIAARYGGDEFVIIFPKVSLGEVLNLGEKFRKQIEYLNLKHEFSNIKNIVTITLGAASVIPNENITINEFIRQADTALYLAKERGRNQIAGYILK</sequence>
<dbReference type="InterPro" id="IPR050469">
    <property type="entry name" value="Diguanylate_Cyclase"/>
</dbReference>
<dbReference type="Gene3D" id="3.30.70.270">
    <property type="match status" value="1"/>
</dbReference>
<dbReference type="GO" id="GO:0005886">
    <property type="term" value="C:plasma membrane"/>
    <property type="evidence" value="ECO:0007669"/>
    <property type="project" value="TreeGrafter"/>
</dbReference>
<dbReference type="InterPro" id="IPR000160">
    <property type="entry name" value="GGDEF_dom"/>
</dbReference>
<evidence type="ECO:0000313" key="2">
    <source>
        <dbReference type="EMBL" id="AJA53394.1"/>
    </source>
</evidence>
<proteinExistence type="predicted"/>
<dbReference type="CDD" id="cd01949">
    <property type="entry name" value="GGDEF"/>
    <property type="match status" value="1"/>
</dbReference>
<gene>
    <name evidence="2" type="primary">cph2</name>
    <name evidence="2" type="ORF">CLPA_c33400</name>
    <name evidence="3" type="ORF">CP6013_03840</name>
</gene>
<dbReference type="GO" id="GO:0052621">
    <property type="term" value="F:diguanylate cyclase activity"/>
    <property type="evidence" value="ECO:0007669"/>
    <property type="project" value="TreeGrafter"/>
</dbReference>
<dbReference type="SUPFAM" id="SSF55073">
    <property type="entry name" value="Nucleotide cyclase"/>
    <property type="match status" value="1"/>
</dbReference>
<feature type="domain" description="GGDEF" evidence="1">
    <location>
        <begin position="13"/>
        <end position="149"/>
    </location>
</feature>
<reference evidence="2 5" key="1">
    <citation type="journal article" date="2015" name="Genome Announc.">
        <title>Complete Genome Sequence of the Nitrogen-Fixing and Solvent-Producing Clostridium pasteurianum DSM 525.</title>
        <authorList>
            <person name="Poehlein A."/>
            <person name="Grosse-Honebrink A."/>
            <person name="Zhang Y."/>
            <person name="Minton N.P."/>
            <person name="Daniel R."/>
        </authorList>
    </citation>
    <scope>NUCLEOTIDE SEQUENCE [LARGE SCALE GENOMIC DNA]</scope>
    <source>
        <strain evidence="2">DSM 525</strain>
        <strain evidence="5">DSM 525 / ATCC 6013</strain>
    </source>
</reference>
<dbReference type="InterPro" id="IPR029787">
    <property type="entry name" value="Nucleotide_cyclase"/>
</dbReference>
<dbReference type="InterPro" id="IPR043128">
    <property type="entry name" value="Rev_trsase/Diguanyl_cyclase"/>
</dbReference>
<dbReference type="Pfam" id="PF00990">
    <property type="entry name" value="GGDEF"/>
    <property type="match status" value="1"/>
</dbReference>
<dbReference type="PROSITE" id="PS50887">
    <property type="entry name" value="GGDEF"/>
    <property type="match status" value="1"/>
</dbReference>
<dbReference type="GO" id="GO:0043709">
    <property type="term" value="P:cell adhesion involved in single-species biofilm formation"/>
    <property type="evidence" value="ECO:0007669"/>
    <property type="project" value="TreeGrafter"/>
</dbReference>
<dbReference type="Proteomes" id="UP000028042">
    <property type="component" value="Unassembled WGS sequence"/>
</dbReference>
<dbReference type="KEGG" id="cpae:CPAST_c33400"/>
<dbReference type="GO" id="GO:1902201">
    <property type="term" value="P:negative regulation of bacterial-type flagellum-dependent cell motility"/>
    <property type="evidence" value="ECO:0007669"/>
    <property type="project" value="TreeGrafter"/>
</dbReference>